<evidence type="ECO:0000256" key="1">
    <source>
        <dbReference type="ARBA" id="ARBA00022737"/>
    </source>
</evidence>
<dbReference type="Proteomes" id="UP000663848">
    <property type="component" value="Unassembled WGS sequence"/>
</dbReference>
<dbReference type="GO" id="GO:0003779">
    <property type="term" value="F:actin binding"/>
    <property type="evidence" value="ECO:0007669"/>
    <property type="project" value="UniProtKB-KW"/>
</dbReference>
<dbReference type="PROSITE" id="PS50021">
    <property type="entry name" value="CH"/>
    <property type="match status" value="1"/>
</dbReference>
<dbReference type="Gene3D" id="1.10.418.10">
    <property type="entry name" value="Calponin-like domain"/>
    <property type="match status" value="1"/>
</dbReference>
<accession>A0A821ZIF7</accession>
<dbReference type="SMART" id="SM00033">
    <property type="entry name" value="CH"/>
    <property type="match status" value="1"/>
</dbReference>
<dbReference type="FunFam" id="1.10.418.10:FF:000005">
    <property type="entry name" value="Actinin alpha 4"/>
    <property type="match status" value="1"/>
</dbReference>
<dbReference type="InterPro" id="IPR001715">
    <property type="entry name" value="CH_dom"/>
</dbReference>
<name>A0A821ZIF7_9BILA</name>
<evidence type="ECO:0000313" key="5">
    <source>
        <dbReference type="Proteomes" id="UP000663848"/>
    </source>
</evidence>
<comment type="caution">
    <text evidence="4">The sequence shown here is derived from an EMBL/GenBank/DDBJ whole genome shotgun (WGS) entry which is preliminary data.</text>
</comment>
<feature type="domain" description="Calponin-homology (CH)" evidence="3">
    <location>
        <begin position="54"/>
        <end position="157"/>
    </location>
</feature>
<dbReference type="InterPro" id="IPR036872">
    <property type="entry name" value="CH_dom_sf"/>
</dbReference>
<dbReference type="CDD" id="cd21214">
    <property type="entry name" value="CH_ACTN_rpt1"/>
    <property type="match status" value="1"/>
</dbReference>
<dbReference type="AlphaFoldDB" id="A0A821ZIF7"/>
<protein>
    <recommendedName>
        <fullName evidence="3">Calponin-homology (CH) domain-containing protein</fullName>
    </recommendedName>
</protein>
<proteinExistence type="predicted"/>
<evidence type="ECO:0000313" key="4">
    <source>
        <dbReference type="EMBL" id="CAF4980121.1"/>
    </source>
</evidence>
<gene>
    <name evidence="4" type="ORF">QYT958_LOCUS36078</name>
</gene>
<sequence length="181" mass="21004">MSAYYYQDANGHNGAQYQQQSYNGGYPQQYPVDDYMVPEEEWEREAVLDPAWERQQKKTFTAWCNSHLRKVGTSIENIEEDFQNGLKLMLLLEVISNEQLIKPDRGRMRFHKIANVNKALDFITSKGVKLMVGAEEIVDGNLKMTLGMIWTIILRFAIQDISVEEMSAKEGLLLWCQRFES</sequence>
<organism evidence="4 5">
    <name type="scientific">Rotaria socialis</name>
    <dbReference type="NCBI Taxonomy" id="392032"/>
    <lineage>
        <taxon>Eukaryota</taxon>
        <taxon>Metazoa</taxon>
        <taxon>Spiralia</taxon>
        <taxon>Gnathifera</taxon>
        <taxon>Rotifera</taxon>
        <taxon>Eurotatoria</taxon>
        <taxon>Bdelloidea</taxon>
        <taxon>Philodinida</taxon>
        <taxon>Philodinidae</taxon>
        <taxon>Rotaria</taxon>
    </lineage>
</organism>
<evidence type="ECO:0000259" key="3">
    <source>
        <dbReference type="PROSITE" id="PS50021"/>
    </source>
</evidence>
<reference evidence="4" key="1">
    <citation type="submission" date="2021-02" db="EMBL/GenBank/DDBJ databases">
        <authorList>
            <person name="Nowell W R."/>
        </authorList>
    </citation>
    <scope>NUCLEOTIDE SEQUENCE</scope>
</reference>
<dbReference type="InterPro" id="IPR001589">
    <property type="entry name" value="Actinin_actin-bd_CS"/>
</dbReference>
<keyword evidence="2" id="KW-0009">Actin-binding</keyword>
<dbReference type="EMBL" id="CAJOBR010028179">
    <property type="protein sequence ID" value="CAF4980121.1"/>
    <property type="molecule type" value="Genomic_DNA"/>
</dbReference>
<dbReference type="Pfam" id="PF00307">
    <property type="entry name" value="CH"/>
    <property type="match status" value="1"/>
</dbReference>
<dbReference type="PROSITE" id="PS00019">
    <property type="entry name" value="ACTININ_1"/>
    <property type="match status" value="1"/>
</dbReference>
<keyword evidence="1" id="KW-0677">Repeat</keyword>
<dbReference type="PANTHER" id="PTHR11915">
    <property type="entry name" value="SPECTRIN/FILAMIN RELATED CYTOSKELETAL PROTEIN"/>
    <property type="match status" value="1"/>
</dbReference>
<dbReference type="SUPFAM" id="SSF47576">
    <property type="entry name" value="Calponin-homology domain, CH-domain"/>
    <property type="match status" value="1"/>
</dbReference>
<evidence type="ECO:0000256" key="2">
    <source>
        <dbReference type="ARBA" id="ARBA00023203"/>
    </source>
</evidence>